<dbReference type="InterPro" id="IPR007612">
    <property type="entry name" value="LOR"/>
</dbReference>
<dbReference type="EMBL" id="MUYF01000003">
    <property type="protein sequence ID" value="OOL81324.1"/>
    <property type="molecule type" value="Genomic_DNA"/>
</dbReference>
<protein>
    <submittedName>
        <fullName evidence="1">Uncharacterized protein</fullName>
    </submittedName>
</protein>
<dbReference type="InterPro" id="IPR025659">
    <property type="entry name" value="Tubby-like_C"/>
</dbReference>
<gene>
    <name evidence="1" type="ORF">BWX42_05910</name>
</gene>
<evidence type="ECO:0000313" key="1">
    <source>
        <dbReference type="EMBL" id="OOL81324.1"/>
    </source>
</evidence>
<reference evidence="1 2" key="1">
    <citation type="submission" date="2017-01" db="EMBL/GenBank/DDBJ databases">
        <title>Complete Genome Sequence of Dolosigranulum pigrum isolated from a Patient with interstitial lung disease.</title>
        <authorList>
            <person name="Mukhopadhyay R."/>
            <person name="Joaquin J."/>
            <person name="Hogue R."/>
            <person name="Fitzgerald S."/>
            <person name="Jospin G."/>
            <person name="Eisen J.A."/>
            <person name="Chaturvedi V."/>
        </authorList>
    </citation>
    <scope>NUCLEOTIDE SEQUENCE [LARGE SCALE GENOMIC DNA]</scope>
    <source>
        <strain evidence="1 2">15S00348</strain>
    </source>
</reference>
<name>A0A1S8KNJ8_9LACT</name>
<dbReference type="Pfam" id="PF04525">
    <property type="entry name" value="LOR"/>
    <property type="match status" value="1"/>
</dbReference>
<dbReference type="Proteomes" id="UP000190409">
    <property type="component" value="Unassembled WGS sequence"/>
</dbReference>
<accession>A0A1S8KNJ8</accession>
<organism evidence="1 2">
    <name type="scientific">Dolosigranulum pigrum</name>
    <dbReference type="NCBI Taxonomy" id="29394"/>
    <lineage>
        <taxon>Bacteria</taxon>
        <taxon>Bacillati</taxon>
        <taxon>Bacillota</taxon>
        <taxon>Bacilli</taxon>
        <taxon>Lactobacillales</taxon>
        <taxon>Carnobacteriaceae</taxon>
        <taxon>Dolosigranulum</taxon>
    </lineage>
</organism>
<sequence>MELYMISDDRSIQNQILVKNEQNQDVFLIVGRWGQLNDTLSLYTVTGRCLIRITQQTLSFFPTFQLIINQQSAGKIKKYPGFLVIGTPYYIVKKFNWVASGDFKTQYYTVTCGSQLIMTVDKALTSVGECSLLSIEKAHHAPLCCILAVIIEHYAVNKNNEHLPAQRNTLQEAKC</sequence>
<comment type="caution">
    <text evidence="1">The sequence shown here is derived from an EMBL/GenBank/DDBJ whole genome shotgun (WGS) entry which is preliminary data.</text>
</comment>
<proteinExistence type="predicted"/>
<dbReference type="AlphaFoldDB" id="A0A1S8KNJ8"/>
<dbReference type="SUPFAM" id="SSF54518">
    <property type="entry name" value="Tubby C-terminal domain-like"/>
    <property type="match status" value="1"/>
</dbReference>
<evidence type="ECO:0000313" key="2">
    <source>
        <dbReference type="Proteomes" id="UP000190409"/>
    </source>
</evidence>